<feature type="non-terminal residue" evidence="1">
    <location>
        <position position="1"/>
    </location>
</feature>
<dbReference type="Gene3D" id="2.140.10.30">
    <property type="entry name" value="Dipeptidylpeptidase IV, N-terminal domain"/>
    <property type="match status" value="1"/>
</dbReference>
<organism evidence="1 2">
    <name type="scientific">Wuchereria bancrofti</name>
    <dbReference type="NCBI Taxonomy" id="6293"/>
    <lineage>
        <taxon>Eukaryota</taxon>
        <taxon>Metazoa</taxon>
        <taxon>Ecdysozoa</taxon>
        <taxon>Nematoda</taxon>
        <taxon>Chromadorea</taxon>
        <taxon>Rhabditida</taxon>
        <taxon>Spirurina</taxon>
        <taxon>Spiruromorpha</taxon>
        <taxon>Filarioidea</taxon>
        <taxon>Onchocercidae</taxon>
        <taxon>Wuchereria</taxon>
    </lineage>
</organism>
<evidence type="ECO:0008006" key="3">
    <source>
        <dbReference type="Google" id="ProtNLM"/>
    </source>
</evidence>
<proteinExistence type="predicted"/>
<dbReference type="EMBL" id="ADBV01023353">
    <property type="protein sequence ID" value="EJW70146.1"/>
    <property type="molecule type" value="Genomic_DNA"/>
</dbReference>
<protein>
    <recommendedName>
        <fullName evidence="3">Sema domain-containing protein</fullName>
    </recommendedName>
</protein>
<dbReference type="AlphaFoldDB" id="J9DL08"/>
<reference evidence="2" key="1">
    <citation type="submission" date="2012-08" db="EMBL/GenBank/DDBJ databases">
        <title>The Genome Sequence of Wuchereria bancrofti.</title>
        <authorList>
            <person name="Nutman T.B."/>
            <person name="Fink D.L."/>
            <person name="Russ C."/>
            <person name="Young S."/>
            <person name="Zeng Q."/>
            <person name="Koehrsen M."/>
            <person name="Alvarado L."/>
            <person name="Berlin A."/>
            <person name="Chapman S.B."/>
            <person name="Chen Z."/>
            <person name="Freedman E."/>
            <person name="Gellesch M."/>
            <person name="Goldberg J."/>
            <person name="Griggs A."/>
            <person name="Gujja S."/>
            <person name="Heilman E.R."/>
            <person name="Heiman D."/>
            <person name="Hepburn T."/>
            <person name="Howarth C."/>
            <person name="Jen D."/>
            <person name="Larson L."/>
            <person name="Lewis B."/>
            <person name="Mehta T."/>
            <person name="Park D."/>
            <person name="Pearson M."/>
            <person name="Roberts A."/>
            <person name="Saif S."/>
            <person name="Shea T."/>
            <person name="Shenoy N."/>
            <person name="Sisk P."/>
            <person name="Stolte C."/>
            <person name="Sykes S."/>
            <person name="Walk T."/>
            <person name="White J."/>
            <person name="Yandava C."/>
            <person name="Haas B."/>
            <person name="Henn M.R."/>
            <person name="Nusbaum C."/>
            <person name="Birren B."/>
        </authorList>
    </citation>
    <scope>NUCLEOTIDE SEQUENCE [LARGE SCALE GENOMIC DNA]</scope>
    <source>
        <strain evidence="2">NA</strain>
    </source>
</reference>
<evidence type="ECO:0000313" key="2">
    <source>
        <dbReference type="Proteomes" id="UP000004810"/>
    </source>
</evidence>
<evidence type="ECO:0000313" key="1">
    <source>
        <dbReference type="EMBL" id="EJW70146.1"/>
    </source>
</evidence>
<feature type="non-terminal residue" evidence="1">
    <location>
        <position position="55"/>
    </location>
</feature>
<name>J9DL08_WUCBA</name>
<comment type="caution">
    <text evidence="1">The sequence shown here is derived from an EMBL/GenBank/DDBJ whole genome shotgun (WGS) entry which is preliminary data.</text>
</comment>
<dbReference type="Proteomes" id="UP000004810">
    <property type="component" value="Unassembled WGS sequence"/>
</dbReference>
<gene>
    <name evidence="1" type="ORF">WUBG_18948</name>
</gene>
<accession>J9DL08</accession>
<sequence length="55" mass="5893">TRKNNPAKCVTCGVAPDCTFQDVILSSDLDKYILSCRGPGTPRAYLSSISSNNTL</sequence>